<dbReference type="EMBL" id="RCZP01000001">
    <property type="protein sequence ID" value="TPG61015.1"/>
    <property type="molecule type" value="Genomic_DNA"/>
</dbReference>
<dbReference type="AlphaFoldDB" id="A0A502GGJ6"/>
<evidence type="ECO:0000256" key="2">
    <source>
        <dbReference type="SAM" id="SignalP"/>
    </source>
</evidence>
<feature type="chain" id="PRO_5021499412" description="Lipoprotein" evidence="2">
    <location>
        <begin position="19"/>
        <end position="91"/>
    </location>
</feature>
<gene>
    <name evidence="3" type="ORF">EAH89_00110</name>
</gene>
<dbReference type="Proteomes" id="UP000317078">
    <property type="component" value="Unassembled WGS sequence"/>
</dbReference>
<organism evidence="3 4">
    <name type="scientific">Muricoccus nepalensis</name>
    <dbReference type="NCBI Taxonomy" id="1854500"/>
    <lineage>
        <taxon>Bacteria</taxon>
        <taxon>Pseudomonadati</taxon>
        <taxon>Pseudomonadota</taxon>
        <taxon>Alphaproteobacteria</taxon>
        <taxon>Acetobacterales</taxon>
        <taxon>Roseomonadaceae</taxon>
        <taxon>Muricoccus</taxon>
    </lineage>
</organism>
<accession>A0A502GGJ6</accession>
<feature type="signal peptide" evidence="2">
    <location>
        <begin position="1"/>
        <end position="18"/>
    </location>
</feature>
<name>A0A502GGJ6_9PROT</name>
<dbReference type="PROSITE" id="PS51257">
    <property type="entry name" value="PROKAR_LIPOPROTEIN"/>
    <property type="match status" value="1"/>
</dbReference>
<reference evidence="3 4" key="1">
    <citation type="journal article" date="2019" name="Environ. Microbiol.">
        <title>Species interactions and distinct microbial communities in high Arctic permafrost affected cryosols are associated with the CH4 and CO2 gas fluxes.</title>
        <authorList>
            <person name="Altshuler I."/>
            <person name="Hamel J."/>
            <person name="Turney S."/>
            <person name="Magnuson E."/>
            <person name="Levesque R."/>
            <person name="Greer C."/>
            <person name="Whyte L.G."/>
        </authorList>
    </citation>
    <scope>NUCLEOTIDE SEQUENCE [LARGE SCALE GENOMIC DNA]</scope>
    <source>
        <strain evidence="3 4">S9.3B</strain>
    </source>
</reference>
<evidence type="ECO:0008006" key="5">
    <source>
        <dbReference type="Google" id="ProtNLM"/>
    </source>
</evidence>
<evidence type="ECO:0000313" key="3">
    <source>
        <dbReference type="EMBL" id="TPG61015.1"/>
    </source>
</evidence>
<feature type="compositionally biased region" description="Gly residues" evidence="1">
    <location>
        <begin position="67"/>
        <end position="91"/>
    </location>
</feature>
<dbReference type="RefSeq" id="WP_140880689.1">
    <property type="nucleotide sequence ID" value="NZ_RCZP01000001.1"/>
</dbReference>
<keyword evidence="2" id="KW-0732">Signal</keyword>
<protein>
    <recommendedName>
        <fullName evidence="5">Lipoprotein</fullName>
    </recommendedName>
</protein>
<feature type="region of interest" description="Disordered" evidence="1">
    <location>
        <begin position="52"/>
        <end position="91"/>
    </location>
</feature>
<proteinExistence type="predicted"/>
<comment type="caution">
    <text evidence="3">The sequence shown here is derived from an EMBL/GenBank/DDBJ whole genome shotgun (WGS) entry which is preliminary data.</text>
</comment>
<feature type="compositionally biased region" description="Basic and acidic residues" evidence="1">
    <location>
        <begin position="53"/>
        <end position="64"/>
    </location>
</feature>
<sequence>MKVRFLPALALAAALGTAGCQNPDGSTDWGSTLALGAGVGLAAGLVAASASDNGHHYRQPDRRAYGSYGGPGRGHGYGRPYAGGYGYGRGW</sequence>
<evidence type="ECO:0000313" key="4">
    <source>
        <dbReference type="Proteomes" id="UP000317078"/>
    </source>
</evidence>
<keyword evidence="4" id="KW-1185">Reference proteome</keyword>
<evidence type="ECO:0000256" key="1">
    <source>
        <dbReference type="SAM" id="MobiDB-lite"/>
    </source>
</evidence>